<dbReference type="PROSITE" id="PS50082">
    <property type="entry name" value="WD_REPEATS_2"/>
    <property type="match status" value="1"/>
</dbReference>
<dbReference type="InterPro" id="IPR011047">
    <property type="entry name" value="Quinoprotein_ADH-like_sf"/>
</dbReference>
<name>A0ABV3HCE1_9ACTN</name>
<dbReference type="Pfam" id="PF13365">
    <property type="entry name" value="Trypsin_2"/>
    <property type="match status" value="1"/>
</dbReference>
<sequence>MADTTRTWSGNPYQAMAGAVVQVRGPRGTTGGAGFLITADLVLTCAHVVSDALERPREEPVAEGTAVTVEFALSEPPIDGGGRPAWPALVEHWVPIRAPERTGDLAVLRLPEPVVDVRPLPMADPGRVRGGDVLAVGFPRHAPGGTWFAGRLSGPTGEGWLELSRADGQAVYVTPGFSGAPVWHDGLNAVIGLLVAAQPVGDVQRAYAMHTRTIVREIPVLGPVLRPPSPFRGLESYEESDAGVFFGREEDVEAVVTALSAARTVTVYGPSGCGKSSLARAGVVPRIRADGDEAFVFNAGGVSSVRFALATSLYEAVRSGRYGPARVDGVEAIDQWLTGRGLADTLNGIRGGAPGGAVIVLDQAEALLNRTPAELDELTALLFPPGGPIGGVHILVTLRSDLVDAVLRHPRLGPALLGGTTMPLAPMSAGQLEEVITRPVERLPAVAYEQGLVRRILDDAGEEPGVLPLLNFVLRQLWDQQDGGYLRYAAYKRMGGVSGALEDHAERAWRDLIARDPDKEEAARLLLTKLVRMLPGSQTLLRRRLTRDEVDDRQWELAQAFAGRRLLVLRGGEGESESAELAHEALITAWPALREQVETDRKFLAGQAELAHELRRWQHGGRSPALLPVAESLLAGHWLGEREDDLTGEQREFLAQARERSRTLRRRRRAGRAALALVAATFVVLATSLVNQLGVSAKQADDNKSQMLAGFTKEMVEDDPGLAALAAVAAYELSPTQEARNALLQRYDQLRQAAWTVTGFQGPILNATMSADATVTLASTQRGRAVLSVRQAGGRVLRRHLAVPGNPTFPLVSRDGRRIAYMPDGSGEMIWHDVRHTASEIVVGPAHSLPGAALRKFTLGGQSGSYNIVAFSPGAERIATVTFDGQLRVWNLAAERLQDLPGRFPRLLQVWFGADESTLVGAPKDEARPLVSLDLRTGAVRELEDRRDVPAGGALEAEVSADGNVLVVCRKPSEGGTAVYRAIRVSDGRELTRYTPPGSLNWCRRPVVDRTGENVALHEGTGKWTLLGTGQGTPPRRFLGPDLPAYTGKLGPLLDAAAHPVVVHRAEAGVTGWRLAADSGLGSFSPPVLIDRGRAMLVRVGKDGGEAADRLIVMETEGEERTLAETPIPPASSDSNLILAVNRAQTLAADVAEVDDHNRITVYGLPGLRVVTRVTTRPPPLLKDGSRDRVRFFFIRNERGDDDLVTVSGTVIEHWNARDGRRLSDPLDLRDLFPSLGEFHVQRHSRLGYVQVTDVARHTLRAVDLAGRTEDPALRINLGTPIVTAAVERGGRYAMVLTPGGMIELWSVRDRERTRRILGPLGPLDVNGSSLGILEEDESGNPGFFLAYGPSVRFMRVLDSDAVEMTTYTFAAKQQFLASTDDGRTLLRSDNRVVSLIRLDPERWKSHLCAVIGRDLSEDERRGLPAGLPDVVCPL</sequence>
<dbReference type="SUPFAM" id="SSF52540">
    <property type="entry name" value="P-loop containing nucleoside triphosphate hydrolases"/>
    <property type="match status" value="1"/>
</dbReference>
<dbReference type="Gene3D" id="2.130.10.10">
    <property type="entry name" value="YVTN repeat-like/Quinoprotein amine dehydrogenase"/>
    <property type="match status" value="1"/>
</dbReference>
<organism evidence="5 6">
    <name type="scientific">Nonomuraea bangladeshensis</name>
    <dbReference type="NCBI Taxonomy" id="404385"/>
    <lineage>
        <taxon>Bacteria</taxon>
        <taxon>Bacillati</taxon>
        <taxon>Actinomycetota</taxon>
        <taxon>Actinomycetes</taxon>
        <taxon>Streptosporangiales</taxon>
        <taxon>Streptosporangiaceae</taxon>
        <taxon>Nonomuraea</taxon>
    </lineage>
</organism>
<evidence type="ECO:0000256" key="1">
    <source>
        <dbReference type="ARBA" id="ARBA00022574"/>
    </source>
</evidence>
<dbReference type="Gene3D" id="3.40.50.300">
    <property type="entry name" value="P-loop containing nucleotide triphosphate hydrolases"/>
    <property type="match status" value="1"/>
</dbReference>
<dbReference type="RefSeq" id="WP_364456968.1">
    <property type="nucleotide sequence ID" value="NZ_JBFARM010000010.1"/>
</dbReference>
<protein>
    <submittedName>
        <fullName evidence="5">Trypsin-like peptidase domain-containing protein</fullName>
    </submittedName>
</protein>
<evidence type="ECO:0000256" key="2">
    <source>
        <dbReference type="ARBA" id="ARBA00022737"/>
    </source>
</evidence>
<proteinExistence type="predicted"/>
<evidence type="ECO:0000259" key="4">
    <source>
        <dbReference type="Pfam" id="PF20703"/>
    </source>
</evidence>
<keyword evidence="1 3" id="KW-0853">WD repeat</keyword>
<reference evidence="5 6" key="1">
    <citation type="submission" date="2024-06" db="EMBL/GenBank/DDBJ databases">
        <title>The Natural Products Discovery Center: Release of the First 8490 Sequenced Strains for Exploring Actinobacteria Biosynthetic Diversity.</title>
        <authorList>
            <person name="Kalkreuter E."/>
            <person name="Kautsar S.A."/>
            <person name="Yang D."/>
            <person name="Bader C.D."/>
            <person name="Teijaro C.N."/>
            <person name="Fluegel L."/>
            <person name="Davis C.M."/>
            <person name="Simpson J.R."/>
            <person name="Lauterbach L."/>
            <person name="Steele A.D."/>
            <person name="Gui C."/>
            <person name="Meng S."/>
            <person name="Li G."/>
            <person name="Viehrig K."/>
            <person name="Ye F."/>
            <person name="Su P."/>
            <person name="Kiefer A.F."/>
            <person name="Nichols A."/>
            <person name="Cepeda A.J."/>
            <person name="Yan W."/>
            <person name="Fan B."/>
            <person name="Jiang Y."/>
            <person name="Adhikari A."/>
            <person name="Zheng C.-J."/>
            <person name="Schuster L."/>
            <person name="Cowan T.M."/>
            <person name="Smanski M.J."/>
            <person name="Chevrette M.G."/>
            <person name="De Carvalho L.P.S."/>
            <person name="Shen B."/>
        </authorList>
    </citation>
    <scope>NUCLEOTIDE SEQUENCE [LARGE SCALE GENOMIC DNA]</scope>
    <source>
        <strain evidence="5 6">NPDC049574</strain>
    </source>
</reference>
<dbReference type="Gene3D" id="2.40.10.120">
    <property type="match status" value="1"/>
</dbReference>
<evidence type="ECO:0000256" key="3">
    <source>
        <dbReference type="PROSITE-ProRule" id="PRU00221"/>
    </source>
</evidence>
<dbReference type="InterPro" id="IPR009003">
    <property type="entry name" value="Peptidase_S1_PA"/>
</dbReference>
<dbReference type="Proteomes" id="UP001552427">
    <property type="component" value="Unassembled WGS sequence"/>
</dbReference>
<keyword evidence="6" id="KW-1185">Reference proteome</keyword>
<accession>A0ABV3HCE1</accession>
<feature type="repeat" description="WD" evidence="3">
    <location>
        <begin position="859"/>
        <end position="900"/>
    </location>
</feature>
<dbReference type="SUPFAM" id="SSF50998">
    <property type="entry name" value="Quinoprotein alcohol dehydrogenase-like"/>
    <property type="match status" value="1"/>
</dbReference>
<dbReference type="InterPro" id="IPR027417">
    <property type="entry name" value="P-loop_NTPase"/>
</dbReference>
<dbReference type="EMBL" id="JBFARM010000010">
    <property type="protein sequence ID" value="MEV4290184.1"/>
    <property type="molecule type" value="Genomic_DNA"/>
</dbReference>
<evidence type="ECO:0000313" key="6">
    <source>
        <dbReference type="Proteomes" id="UP001552427"/>
    </source>
</evidence>
<dbReference type="PROSITE" id="PS50294">
    <property type="entry name" value="WD_REPEATS_REGION"/>
    <property type="match status" value="1"/>
</dbReference>
<gene>
    <name evidence="5" type="ORF">AB0K40_32140</name>
</gene>
<dbReference type="InterPro" id="IPR015943">
    <property type="entry name" value="WD40/YVTN_repeat-like_dom_sf"/>
</dbReference>
<dbReference type="Pfam" id="PF20703">
    <property type="entry name" value="nSTAND1"/>
    <property type="match status" value="1"/>
</dbReference>
<dbReference type="InterPro" id="IPR019775">
    <property type="entry name" value="WD40_repeat_CS"/>
</dbReference>
<dbReference type="InterPro" id="IPR001680">
    <property type="entry name" value="WD40_rpt"/>
</dbReference>
<dbReference type="InterPro" id="IPR049052">
    <property type="entry name" value="nSTAND1"/>
</dbReference>
<dbReference type="PROSITE" id="PS00678">
    <property type="entry name" value="WD_REPEATS_1"/>
    <property type="match status" value="1"/>
</dbReference>
<keyword evidence="2" id="KW-0677">Repeat</keyword>
<comment type="caution">
    <text evidence="5">The sequence shown here is derived from an EMBL/GenBank/DDBJ whole genome shotgun (WGS) entry which is preliminary data.</text>
</comment>
<dbReference type="SUPFAM" id="SSF50494">
    <property type="entry name" value="Trypsin-like serine proteases"/>
    <property type="match status" value="1"/>
</dbReference>
<feature type="domain" description="Novel STAND NTPase 1" evidence="4">
    <location>
        <begin position="230"/>
        <end position="624"/>
    </location>
</feature>
<evidence type="ECO:0000313" key="5">
    <source>
        <dbReference type="EMBL" id="MEV4290184.1"/>
    </source>
</evidence>